<evidence type="ECO:0000256" key="3">
    <source>
        <dbReference type="ARBA" id="ARBA00022692"/>
    </source>
</evidence>
<reference evidence="11 13" key="2">
    <citation type="submission" date="2020-08" db="EMBL/GenBank/DDBJ databases">
        <title>Sequencing the genomes of 1000 actinobacteria strains.</title>
        <authorList>
            <person name="Klenk H.-P."/>
        </authorList>
    </citation>
    <scope>NUCLEOTIDE SEQUENCE [LARGE SCALE GENOMIC DNA]</scope>
    <source>
        <strain evidence="11 13">DSM 9581</strain>
    </source>
</reference>
<dbReference type="Proteomes" id="UP000321723">
    <property type="component" value="Unassembled WGS sequence"/>
</dbReference>
<name>A0A511FBP0_9CELL</name>
<reference evidence="10 12" key="1">
    <citation type="submission" date="2019-07" db="EMBL/GenBank/DDBJ databases">
        <title>Whole genome shotgun sequence of Cellulomonas hominis NBRC 16055.</title>
        <authorList>
            <person name="Hosoyama A."/>
            <person name="Uohara A."/>
            <person name="Ohji S."/>
            <person name="Ichikawa N."/>
        </authorList>
    </citation>
    <scope>NUCLEOTIDE SEQUENCE [LARGE SCALE GENOMIC DNA]</scope>
    <source>
        <strain evidence="10 12">NBRC 16055</strain>
    </source>
</reference>
<evidence type="ECO:0000256" key="6">
    <source>
        <dbReference type="ARBA" id="ARBA00038076"/>
    </source>
</evidence>
<keyword evidence="5 7" id="KW-0472">Membrane</keyword>
<sequence length="400" mass="42219">MTGIAGALVEAWDELRVHKLRVLLSLIGVAVAVTAITGITAAVEMLSQAMREQTERSSGRETTLTLSAYPMTGTPDAARSSAAMLDVAERYAVTYATRSAWGQVAAELPGGARLLQGRFVDVDYGTIHRIQPGEGRWFADSDVERMAPTLVVNEAFLDALGAEDVSGHPTVVLQGRQAVTAEVIGVVPDEWEGQEPAFTVLFDQADRWGLALDPWASGALNPSLELWVPPGDADALRERASADLRAELPGWQVDAYVPQNSASVLDSAARWVIVAVSGFALLLGGLGLLNIALVTVRQRIREIGIRRSFGATSSRVFFGVLLESVVATLVAGAIGVALAVVLLDNLPIERALGMPLQDVPAFPVSAALTGLACAAGVGALAGLLPALWAVRVKVIDAIRY</sequence>
<feature type="transmembrane region" description="Helical" evidence="7">
    <location>
        <begin position="362"/>
        <end position="390"/>
    </location>
</feature>
<evidence type="ECO:0000313" key="11">
    <source>
        <dbReference type="EMBL" id="MBB5473845.1"/>
    </source>
</evidence>
<comment type="caution">
    <text evidence="10">The sequence shown here is derived from an EMBL/GenBank/DDBJ whole genome shotgun (WGS) entry which is preliminary data.</text>
</comment>
<keyword evidence="4 7" id="KW-1133">Transmembrane helix</keyword>
<keyword evidence="2" id="KW-1003">Cell membrane</keyword>
<evidence type="ECO:0000256" key="2">
    <source>
        <dbReference type="ARBA" id="ARBA00022475"/>
    </source>
</evidence>
<evidence type="ECO:0000259" key="8">
    <source>
        <dbReference type="Pfam" id="PF02687"/>
    </source>
</evidence>
<dbReference type="OrthoDB" id="3510103at2"/>
<proteinExistence type="inferred from homology"/>
<accession>A0A511FBP0</accession>
<dbReference type="Pfam" id="PF02687">
    <property type="entry name" value="FtsX"/>
    <property type="match status" value="1"/>
</dbReference>
<dbReference type="InterPro" id="IPR050250">
    <property type="entry name" value="Macrolide_Exporter_MacB"/>
</dbReference>
<dbReference type="InterPro" id="IPR025857">
    <property type="entry name" value="MacB_PCD"/>
</dbReference>
<feature type="domain" description="MacB-like periplasmic core" evidence="9">
    <location>
        <begin position="23"/>
        <end position="203"/>
    </location>
</feature>
<evidence type="ECO:0000313" key="10">
    <source>
        <dbReference type="EMBL" id="GEL46679.1"/>
    </source>
</evidence>
<dbReference type="GO" id="GO:0022857">
    <property type="term" value="F:transmembrane transporter activity"/>
    <property type="evidence" value="ECO:0007669"/>
    <property type="project" value="TreeGrafter"/>
</dbReference>
<dbReference type="PANTHER" id="PTHR30572">
    <property type="entry name" value="MEMBRANE COMPONENT OF TRANSPORTER-RELATED"/>
    <property type="match status" value="1"/>
</dbReference>
<comment type="similarity">
    <text evidence="6">Belongs to the ABC-4 integral membrane protein family.</text>
</comment>
<feature type="transmembrane region" description="Helical" evidence="7">
    <location>
        <begin position="271"/>
        <end position="296"/>
    </location>
</feature>
<evidence type="ECO:0000256" key="4">
    <source>
        <dbReference type="ARBA" id="ARBA00022989"/>
    </source>
</evidence>
<organism evidence="10 12">
    <name type="scientific">Cellulomonas hominis</name>
    <dbReference type="NCBI Taxonomy" id="156981"/>
    <lineage>
        <taxon>Bacteria</taxon>
        <taxon>Bacillati</taxon>
        <taxon>Actinomycetota</taxon>
        <taxon>Actinomycetes</taxon>
        <taxon>Micrococcales</taxon>
        <taxon>Cellulomonadaceae</taxon>
        <taxon>Cellulomonas</taxon>
    </lineage>
</organism>
<evidence type="ECO:0000256" key="5">
    <source>
        <dbReference type="ARBA" id="ARBA00023136"/>
    </source>
</evidence>
<feature type="transmembrane region" description="Helical" evidence="7">
    <location>
        <begin position="316"/>
        <end position="342"/>
    </location>
</feature>
<dbReference type="Pfam" id="PF12704">
    <property type="entry name" value="MacB_PCD"/>
    <property type="match status" value="1"/>
</dbReference>
<dbReference type="GO" id="GO:0005886">
    <property type="term" value="C:plasma membrane"/>
    <property type="evidence" value="ECO:0007669"/>
    <property type="project" value="UniProtKB-SubCell"/>
</dbReference>
<feature type="domain" description="ABC3 transporter permease C-terminal" evidence="8">
    <location>
        <begin position="275"/>
        <end position="382"/>
    </location>
</feature>
<dbReference type="PANTHER" id="PTHR30572:SF4">
    <property type="entry name" value="ABC TRANSPORTER PERMEASE YTRF"/>
    <property type="match status" value="1"/>
</dbReference>
<comment type="subcellular location">
    <subcellularLocation>
        <location evidence="1">Cell membrane</location>
        <topology evidence="1">Multi-pass membrane protein</topology>
    </subcellularLocation>
</comment>
<keyword evidence="3 7" id="KW-0812">Transmembrane</keyword>
<evidence type="ECO:0000313" key="13">
    <source>
        <dbReference type="Proteomes" id="UP000564629"/>
    </source>
</evidence>
<gene>
    <name evidence="10" type="ORF">CHO01_17950</name>
    <name evidence="11" type="ORF">HNR08_002581</name>
</gene>
<evidence type="ECO:0000256" key="7">
    <source>
        <dbReference type="SAM" id="Phobius"/>
    </source>
</evidence>
<dbReference type="Proteomes" id="UP000564629">
    <property type="component" value="Unassembled WGS sequence"/>
</dbReference>
<dbReference type="RefSeq" id="WP_146836788.1">
    <property type="nucleotide sequence ID" value="NZ_BJVQ01000021.1"/>
</dbReference>
<dbReference type="EMBL" id="JACHDN010000001">
    <property type="protein sequence ID" value="MBB5473845.1"/>
    <property type="molecule type" value="Genomic_DNA"/>
</dbReference>
<protein>
    <submittedName>
        <fullName evidence="10">ABC transporter permease</fullName>
    </submittedName>
    <submittedName>
        <fullName evidence="11">Putative ABC transport system permease protein</fullName>
    </submittedName>
</protein>
<evidence type="ECO:0000259" key="9">
    <source>
        <dbReference type="Pfam" id="PF12704"/>
    </source>
</evidence>
<dbReference type="EMBL" id="BJVQ01000021">
    <property type="protein sequence ID" value="GEL46679.1"/>
    <property type="molecule type" value="Genomic_DNA"/>
</dbReference>
<evidence type="ECO:0000313" key="12">
    <source>
        <dbReference type="Proteomes" id="UP000321723"/>
    </source>
</evidence>
<dbReference type="AlphaFoldDB" id="A0A511FBP0"/>
<evidence type="ECO:0000256" key="1">
    <source>
        <dbReference type="ARBA" id="ARBA00004651"/>
    </source>
</evidence>
<dbReference type="InterPro" id="IPR003838">
    <property type="entry name" value="ABC3_permease_C"/>
</dbReference>
<keyword evidence="12" id="KW-1185">Reference proteome</keyword>
<feature type="transmembrane region" description="Helical" evidence="7">
    <location>
        <begin position="22"/>
        <end position="43"/>
    </location>
</feature>